<comment type="caution">
    <text evidence="2">The sequence shown here is derived from an EMBL/GenBank/DDBJ whole genome shotgun (WGS) entry which is preliminary data.</text>
</comment>
<evidence type="ECO:0000259" key="1">
    <source>
        <dbReference type="Pfam" id="PF18735"/>
    </source>
</evidence>
<dbReference type="InterPro" id="IPR041519">
    <property type="entry name" value="HEPN_RiboL-PSP"/>
</dbReference>
<dbReference type="AlphaFoldDB" id="A0A0A0HFU5"/>
<evidence type="ECO:0000313" key="3">
    <source>
        <dbReference type="Proteomes" id="UP000030021"/>
    </source>
</evidence>
<name>A0A0A0HFU5_9RHOB</name>
<dbReference type="OrthoDB" id="7605459at2"/>
<accession>A0A0A0HFU5</accession>
<organism evidence="2 3">
    <name type="scientific">Roseovarius mucosus DSM 17069</name>
    <dbReference type="NCBI Taxonomy" id="1288298"/>
    <lineage>
        <taxon>Bacteria</taxon>
        <taxon>Pseudomonadati</taxon>
        <taxon>Pseudomonadota</taxon>
        <taxon>Alphaproteobacteria</taxon>
        <taxon>Rhodobacterales</taxon>
        <taxon>Roseobacteraceae</taxon>
        <taxon>Roseovarius</taxon>
    </lineage>
</organism>
<dbReference type="RefSeq" id="WP_146005657.1">
    <property type="nucleotide sequence ID" value="NZ_KN293975.1"/>
</dbReference>
<evidence type="ECO:0000313" key="2">
    <source>
        <dbReference type="EMBL" id="KGM86637.1"/>
    </source>
</evidence>
<gene>
    <name evidence="2" type="ORF">rosmuc_02930</name>
</gene>
<dbReference type="EMBL" id="AONH01000016">
    <property type="protein sequence ID" value="KGM86637.1"/>
    <property type="molecule type" value="Genomic_DNA"/>
</dbReference>
<protein>
    <recommendedName>
        <fullName evidence="1">RiboL-PSP-HEPN domain-containing protein</fullName>
    </recommendedName>
</protein>
<dbReference type="eggNOG" id="ENOG5033BE0">
    <property type="taxonomic scope" value="Bacteria"/>
</dbReference>
<proteinExistence type="predicted"/>
<reference evidence="2 3" key="1">
    <citation type="submission" date="2013-01" db="EMBL/GenBank/DDBJ databases">
        <authorList>
            <person name="Fiebig A."/>
            <person name="Goeker M."/>
            <person name="Klenk H.-P.P."/>
        </authorList>
    </citation>
    <scope>NUCLEOTIDE SEQUENCE [LARGE SCALE GENOMIC DNA]</scope>
    <source>
        <strain evidence="2 3">DSM 17069</strain>
    </source>
</reference>
<dbReference type="HOGENOM" id="CLU_1303502_0_0_5"/>
<dbReference type="Proteomes" id="UP000030021">
    <property type="component" value="Unassembled WGS sequence"/>
</dbReference>
<dbReference type="Pfam" id="PF18735">
    <property type="entry name" value="HEPN_RiboL-PSP"/>
    <property type="match status" value="1"/>
</dbReference>
<feature type="domain" description="RiboL-PSP-HEPN" evidence="1">
    <location>
        <begin position="39"/>
        <end position="175"/>
    </location>
</feature>
<sequence length="209" mass="22800">MKSPTEPYKSLVASLRNIRKILARVPESECVSPLDHLKVQSYVLLAHAAFEQYIEEIVTVVSRNAHSQLKKDDRVCRAMLSLVTSEAMHQVEGDVARRKIKSSMASDLLGFASSAVANLTLDIQANHGVTTADQRKLLLQIGIDPEQVDLTVSAALNAFGTKRGSIAHKVKMKTSETRSSVLSETTQILTGLLAFDAAACLQLQEGMVR</sequence>